<reference evidence="4" key="1">
    <citation type="submission" date="2023-12" db="EMBL/GenBank/DDBJ databases">
        <title>Genome assembly of Anisodus tanguticus.</title>
        <authorList>
            <person name="Wang Y.-J."/>
        </authorList>
    </citation>
    <scope>NUCLEOTIDE SEQUENCE</scope>
    <source>
        <strain evidence="4">KB-2021</strain>
        <tissue evidence="4">Leaf</tissue>
    </source>
</reference>
<dbReference type="InterPro" id="IPR002164">
    <property type="entry name" value="NAP_family"/>
</dbReference>
<dbReference type="GO" id="GO:0000724">
    <property type="term" value="P:double-strand break repair via homologous recombination"/>
    <property type="evidence" value="ECO:0007669"/>
    <property type="project" value="UniProtKB-ARBA"/>
</dbReference>
<organism evidence="4 5">
    <name type="scientific">Anisodus tanguticus</name>
    <dbReference type="NCBI Taxonomy" id="243964"/>
    <lineage>
        <taxon>Eukaryota</taxon>
        <taxon>Viridiplantae</taxon>
        <taxon>Streptophyta</taxon>
        <taxon>Embryophyta</taxon>
        <taxon>Tracheophyta</taxon>
        <taxon>Spermatophyta</taxon>
        <taxon>Magnoliopsida</taxon>
        <taxon>eudicotyledons</taxon>
        <taxon>Gunneridae</taxon>
        <taxon>Pentapetalae</taxon>
        <taxon>asterids</taxon>
        <taxon>lamiids</taxon>
        <taxon>Solanales</taxon>
        <taxon>Solanaceae</taxon>
        <taxon>Solanoideae</taxon>
        <taxon>Hyoscyameae</taxon>
        <taxon>Anisodus</taxon>
    </lineage>
</organism>
<dbReference type="Pfam" id="PF00956">
    <property type="entry name" value="NAP"/>
    <property type="match status" value="1"/>
</dbReference>
<proteinExistence type="inferred from homology"/>
<dbReference type="PANTHER" id="PTHR11875">
    <property type="entry name" value="TESTIS-SPECIFIC Y-ENCODED PROTEIN"/>
    <property type="match status" value="1"/>
</dbReference>
<evidence type="ECO:0000313" key="4">
    <source>
        <dbReference type="EMBL" id="KAK4337913.1"/>
    </source>
</evidence>
<dbReference type="GO" id="GO:0005634">
    <property type="term" value="C:nucleus"/>
    <property type="evidence" value="ECO:0007669"/>
    <property type="project" value="InterPro"/>
</dbReference>
<evidence type="ECO:0000256" key="3">
    <source>
        <dbReference type="RuleBase" id="RU003876"/>
    </source>
</evidence>
<keyword evidence="5" id="KW-1185">Reference proteome</keyword>
<dbReference type="AlphaFoldDB" id="A0AAE1UMZ1"/>
<dbReference type="InterPro" id="IPR037231">
    <property type="entry name" value="NAP-like_sf"/>
</dbReference>
<dbReference type="SUPFAM" id="SSF143113">
    <property type="entry name" value="NAP-like"/>
    <property type="match status" value="1"/>
</dbReference>
<dbReference type="Proteomes" id="UP001291623">
    <property type="component" value="Unassembled WGS sequence"/>
</dbReference>
<evidence type="ECO:0000313" key="5">
    <source>
        <dbReference type="Proteomes" id="UP001291623"/>
    </source>
</evidence>
<dbReference type="Gene3D" id="1.20.5.1500">
    <property type="match status" value="1"/>
</dbReference>
<comment type="caution">
    <text evidence="4">The sequence shown here is derived from an EMBL/GenBank/DDBJ whole genome shotgun (WGS) entry which is preliminary data.</text>
</comment>
<comment type="similarity">
    <text evidence="1 3">Belongs to the nucleosome assembly protein (NAP) family.</text>
</comment>
<sequence>MQTEHGQLEASLFEKRAALEDKYQKLYLPLYTKRFEFVNGVEVDGPVTQASLADQDEDEEAVEKGVPDFWLTAMKNNEVLAEEFRLVSEMNSRIENAKGFELEFFFETNPYFKNAVLTKTYHIIDEDEPILEKAFGTEIEWYPVICYAQDERRTIATDGQQGERPLECKQQ</sequence>
<protein>
    <submittedName>
        <fullName evidence="4">Uncharacterized protein</fullName>
    </submittedName>
</protein>
<dbReference type="GO" id="GO:0042393">
    <property type="term" value="F:histone binding"/>
    <property type="evidence" value="ECO:0007669"/>
    <property type="project" value="UniProtKB-ARBA"/>
</dbReference>
<dbReference type="Gene3D" id="3.30.1120.90">
    <property type="entry name" value="Nucleosome assembly protein"/>
    <property type="match status" value="1"/>
</dbReference>
<accession>A0AAE1UMZ1</accession>
<name>A0AAE1UMZ1_9SOLA</name>
<dbReference type="EMBL" id="JAVYJV010000024">
    <property type="protein sequence ID" value="KAK4337913.1"/>
    <property type="molecule type" value="Genomic_DNA"/>
</dbReference>
<dbReference type="GO" id="GO:0006334">
    <property type="term" value="P:nucleosome assembly"/>
    <property type="evidence" value="ECO:0007669"/>
    <property type="project" value="InterPro"/>
</dbReference>
<gene>
    <name evidence="4" type="ORF">RND71_042400</name>
</gene>
<keyword evidence="2" id="KW-0143">Chaperone</keyword>
<evidence type="ECO:0000256" key="2">
    <source>
        <dbReference type="ARBA" id="ARBA00023186"/>
    </source>
</evidence>
<evidence type="ECO:0000256" key="1">
    <source>
        <dbReference type="ARBA" id="ARBA00009947"/>
    </source>
</evidence>